<dbReference type="Gene3D" id="2.40.10.220">
    <property type="entry name" value="predicted glycosyltransferase like domains"/>
    <property type="match status" value="1"/>
</dbReference>
<dbReference type="EMBL" id="LR778114">
    <property type="protein sequence ID" value="CAB1128014.1"/>
    <property type="molecule type" value="Genomic_DNA"/>
</dbReference>
<protein>
    <submittedName>
        <fullName evidence="3">PilZ domain-containing protein</fullName>
    </submittedName>
</protein>
<reference evidence="3 4" key="1">
    <citation type="submission" date="2020-02" db="EMBL/GenBank/DDBJ databases">
        <authorList>
            <person name="Hogendoorn C."/>
        </authorList>
    </citation>
    <scope>NUCLEOTIDE SEQUENCE [LARGE SCALE GENOMIC DNA]</scope>
    <source>
        <strain evidence="3">R501</strain>
    </source>
</reference>
<dbReference type="Proteomes" id="UP000503399">
    <property type="component" value="Chromosome"/>
</dbReference>
<dbReference type="GO" id="GO:0035438">
    <property type="term" value="F:cyclic-di-GMP binding"/>
    <property type="evidence" value="ECO:0007669"/>
    <property type="project" value="InterPro"/>
</dbReference>
<sequence length="231" mass="25451">MEILPEAGDAVQLVSGARGFATRVIRRLRGDIYVDGLGLPSLTAVAPGSLLGLRWEREDRWWVAPVRVLDILDPLTIVVVRAEGPAHPVEQRRSPRITVSLPMEYRLLRPDSRPVLASTLDISAVGLRFPAERQLWRGVSLRITLQIGGRTLALLGRVTRVDAQPRLIRGRQLWETAVEFYQVPAATRQTLETYIREVTRYREARAAGTAAPIDPGKEGGKADARPASAGA</sequence>
<dbReference type="KEGG" id="hfv:R50_0508"/>
<proteinExistence type="predicted"/>
<organism evidence="3 4">
    <name type="scientific">Candidatus Hydrogenisulfobacillus filiaventi</name>
    <dbReference type="NCBI Taxonomy" id="2707344"/>
    <lineage>
        <taxon>Bacteria</taxon>
        <taxon>Bacillati</taxon>
        <taxon>Bacillota</taxon>
        <taxon>Clostridia</taxon>
        <taxon>Eubacteriales</taxon>
        <taxon>Clostridiales Family XVII. Incertae Sedis</taxon>
        <taxon>Candidatus Hydrogenisulfobacillus</taxon>
    </lineage>
</organism>
<feature type="domain" description="PilZ" evidence="2">
    <location>
        <begin position="90"/>
        <end position="196"/>
    </location>
</feature>
<feature type="region of interest" description="Disordered" evidence="1">
    <location>
        <begin position="206"/>
        <end position="231"/>
    </location>
</feature>
<evidence type="ECO:0000313" key="4">
    <source>
        <dbReference type="Proteomes" id="UP000503399"/>
    </source>
</evidence>
<evidence type="ECO:0000256" key="1">
    <source>
        <dbReference type="SAM" id="MobiDB-lite"/>
    </source>
</evidence>
<dbReference type="Pfam" id="PF07238">
    <property type="entry name" value="PilZ"/>
    <property type="match status" value="1"/>
</dbReference>
<dbReference type="InterPro" id="IPR009875">
    <property type="entry name" value="PilZ_domain"/>
</dbReference>
<evidence type="ECO:0000313" key="3">
    <source>
        <dbReference type="EMBL" id="CAB1128014.1"/>
    </source>
</evidence>
<dbReference type="AlphaFoldDB" id="A0A6F8ZE97"/>
<gene>
    <name evidence="3" type="ORF">R50_0508</name>
</gene>
<evidence type="ECO:0000259" key="2">
    <source>
        <dbReference type="Pfam" id="PF07238"/>
    </source>
</evidence>
<accession>A0A6F8ZE97</accession>
<feature type="compositionally biased region" description="Basic and acidic residues" evidence="1">
    <location>
        <begin position="215"/>
        <end position="224"/>
    </location>
</feature>
<keyword evidence="4" id="KW-1185">Reference proteome</keyword>
<name>A0A6F8ZE97_9FIRM</name>